<dbReference type="Ensembl" id="ENSLBET00000025492.1">
    <property type="protein sequence ID" value="ENSLBEP00000024238.1"/>
    <property type="gene ID" value="ENSLBEG00000018576.1"/>
</dbReference>
<evidence type="ECO:0000259" key="1">
    <source>
        <dbReference type="Pfam" id="PF01826"/>
    </source>
</evidence>
<dbReference type="CDD" id="cd19941">
    <property type="entry name" value="TIL"/>
    <property type="match status" value="1"/>
</dbReference>
<dbReference type="AlphaFoldDB" id="A0A3Q3FZJ6"/>
<dbReference type="STRING" id="56723.ENSLBEP00000024238"/>
<protein>
    <recommendedName>
        <fullName evidence="1">TIL domain-containing protein</fullName>
    </recommendedName>
</protein>
<dbReference type="InterPro" id="IPR002919">
    <property type="entry name" value="TIL_dom"/>
</dbReference>
<feature type="domain" description="TIL" evidence="1">
    <location>
        <begin position="26"/>
        <end position="67"/>
    </location>
</feature>
<proteinExistence type="predicted"/>
<evidence type="ECO:0000313" key="2">
    <source>
        <dbReference type="Ensembl" id="ENSLBEP00000024238.1"/>
    </source>
</evidence>
<dbReference type="InParanoid" id="A0A3Q3FZJ6"/>
<name>A0A3Q3FZJ6_9LABR</name>
<accession>A0A3Q3FZJ6</accession>
<reference evidence="2" key="1">
    <citation type="submission" date="2025-08" db="UniProtKB">
        <authorList>
            <consortium name="Ensembl"/>
        </authorList>
    </citation>
    <scope>IDENTIFICATION</scope>
</reference>
<dbReference type="Pfam" id="PF01826">
    <property type="entry name" value="TIL"/>
    <property type="match status" value="1"/>
</dbReference>
<reference evidence="2" key="2">
    <citation type="submission" date="2025-09" db="UniProtKB">
        <authorList>
            <consortium name="Ensembl"/>
        </authorList>
    </citation>
    <scope>IDENTIFICATION</scope>
</reference>
<sequence length="69" mass="7443">FILTPCFTIMKPINAIKAFVSPDVSCPYNMEFKECGSSCPDTCSTPQASSLCENHCHDGCGCPKGIHTQ</sequence>
<keyword evidence="3" id="KW-1185">Reference proteome</keyword>
<dbReference type="Gene3D" id="2.10.25.10">
    <property type="entry name" value="Laminin"/>
    <property type="match status" value="1"/>
</dbReference>
<dbReference type="SUPFAM" id="SSF57567">
    <property type="entry name" value="Serine protease inhibitors"/>
    <property type="match status" value="1"/>
</dbReference>
<dbReference type="GeneTree" id="ENSGT00940000178983"/>
<dbReference type="InterPro" id="IPR036084">
    <property type="entry name" value="Ser_inhib-like_sf"/>
</dbReference>
<dbReference type="Proteomes" id="UP000261660">
    <property type="component" value="Unplaced"/>
</dbReference>
<evidence type="ECO:0000313" key="3">
    <source>
        <dbReference type="Proteomes" id="UP000261660"/>
    </source>
</evidence>
<organism evidence="2 3">
    <name type="scientific">Labrus bergylta</name>
    <name type="common">ballan wrasse</name>
    <dbReference type="NCBI Taxonomy" id="56723"/>
    <lineage>
        <taxon>Eukaryota</taxon>
        <taxon>Metazoa</taxon>
        <taxon>Chordata</taxon>
        <taxon>Craniata</taxon>
        <taxon>Vertebrata</taxon>
        <taxon>Euteleostomi</taxon>
        <taxon>Actinopterygii</taxon>
        <taxon>Neopterygii</taxon>
        <taxon>Teleostei</taxon>
        <taxon>Neoteleostei</taxon>
        <taxon>Acanthomorphata</taxon>
        <taxon>Eupercaria</taxon>
        <taxon>Labriformes</taxon>
        <taxon>Labridae</taxon>
        <taxon>Labrus</taxon>
    </lineage>
</organism>